<keyword evidence="2" id="KW-0732">Signal</keyword>
<evidence type="ECO:0000313" key="5">
    <source>
        <dbReference type="Proteomes" id="UP000747542"/>
    </source>
</evidence>
<dbReference type="PANTHER" id="PTHR46361:SF3">
    <property type="entry name" value="ELECTRON CARRIER_ PROTEIN DISULFIDE OXIDOREDUCTASE"/>
    <property type="match status" value="1"/>
</dbReference>
<feature type="compositionally biased region" description="Low complexity" evidence="1">
    <location>
        <begin position="301"/>
        <end position="317"/>
    </location>
</feature>
<evidence type="ECO:0000256" key="2">
    <source>
        <dbReference type="SAM" id="SignalP"/>
    </source>
</evidence>
<reference evidence="4" key="1">
    <citation type="journal article" date="2021" name="Sci. Adv.">
        <title>The American lobster genome reveals insights on longevity, neural, and immune adaptations.</title>
        <authorList>
            <person name="Polinski J.M."/>
            <person name="Zimin A.V."/>
            <person name="Clark K.F."/>
            <person name="Kohn A.B."/>
            <person name="Sadowski N."/>
            <person name="Timp W."/>
            <person name="Ptitsyn A."/>
            <person name="Khanna P."/>
            <person name="Romanova D.Y."/>
            <person name="Williams P."/>
            <person name="Greenwood S.J."/>
            <person name="Moroz L.L."/>
            <person name="Walt D.R."/>
            <person name="Bodnar A.G."/>
        </authorList>
    </citation>
    <scope>NUCLEOTIDE SEQUENCE</scope>
    <source>
        <strain evidence="4">GMGI-L3</strain>
    </source>
</reference>
<name>A0A8J5K593_HOMAM</name>
<feature type="domain" description="DUF547" evidence="3">
    <location>
        <begin position="94"/>
        <end position="216"/>
    </location>
</feature>
<proteinExistence type="predicted"/>
<sequence length="324" mass="36540">MFAKFLKLLSWVGLWRAPMVVLNDNAPAINLTTTPTQMVDMTARFMDVLVDNFVSEDRQKVSYLALEQSTFYKRNFDEFGSLLKKVDPLQMNDTERNLNFSNDLYNLLTIHSLLHMDSLPQSTLSVTDFWQRYYYKVGRYTLHLDDMEHGILRGNRPHPTSGDIMFKRNDPRLALTLPADPRIHGALNCGALSCPPLTWYDSSHLDQELDDALRGFCNKGVKAVSDSTLLINSIFDWWLANCVDDPAISEALLKAAEDQHYFTYHYDWTLNAPRTVINSISGGYNSDVGDGTNVDSEWHPGTHGSNSNTCSTNSGTGIILSSKV</sequence>
<evidence type="ECO:0000256" key="1">
    <source>
        <dbReference type="SAM" id="MobiDB-lite"/>
    </source>
</evidence>
<dbReference type="EMBL" id="JAHLQT010021257">
    <property type="protein sequence ID" value="KAG7167714.1"/>
    <property type="molecule type" value="Genomic_DNA"/>
</dbReference>
<dbReference type="InterPro" id="IPR006869">
    <property type="entry name" value="DUF547"/>
</dbReference>
<dbReference type="Proteomes" id="UP000747542">
    <property type="component" value="Unassembled WGS sequence"/>
</dbReference>
<dbReference type="PANTHER" id="PTHR46361">
    <property type="entry name" value="ELECTRON CARRIER/ PROTEIN DISULFIDE OXIDOREDUCTASE"/>
    <property type="match status" value="1"/>
</dbReference>
<feature type="signal peptide" evidence="2">
    <location>
        <begin position="1"/>
        <end position="17"/>
    </location>
</feature>
<dbReference type="Pfam" id="PF04784">
    <property type="entry name" value="DUF547"/>
    <property type="match status" value="1"/>
</dbReference>
<evidence type="ECO:0000259" key="3">
    <source>
        <dbReference type="Pfam" id="PF04784"/>
    </source>
</evidence>
<protein>
    <recommendedName>
        <fullName evidence="3">DUF547 domain-containing protein</fullName>
    </recommendedName>
</protein>
<gene>
    <name evidence="4" type="ORF">Hamer_G010097</name>
</gene>
<keyword evidence="5" id="KW-1185">Reference proteome</keyword>
<accession>A0A8J5K593</accession>
<evidence type="ECO:0000313" key="4">
    <source>
        <dbReference type="EMBL" id="KAG7167714.1"/>
    </source>
</evidence>
<comment type="caution">
    <text evidence="4">The sequence shown here is derived from an EMBL/GenBank/DDBJ whole genome shotgun (WGS) entry which is preliminary data.</text>
</comment>
<dbReference type="AlphaFoldDB" id="A0A8J5K593"/>
<organism evidence="4 5">
    <name type="scientific">Homarus americanus</name>
    <name type="common">American lobster</name>
    <dbReference type="NCBI Taxonomy" id="6706"/>
    <lineage>
        <taxon>Eukaryota</taxon>
        <taxon>Metazoa</taxon>
        <taxon>Ecdysozoa</taxon>
        <taxon>Arthropoda</taxon>
        <taxon>Crustacea</taxon>
        <taxon>Multicrustacea</taxon>
        <taxon>Malacostraca</taxon>
        <taxon>Eumalacostraca</taxon>
        <taxon>Eucarida</taxon>
        <taxon>Decapoda</taxon>
        <taxon>Pleocyemata</taxon>
        <taxon>Astacidea</taxon>
        <taxon>Nephropoidea</taxon>
        <taxon>Nephropidae</taxon>
        <taxon>Homarus</taxon>
    </lineage>
</organism>
<feature type="region of interest" description="Disordered" evidence="1">
    <location>
        <begin position="295"/>
        <end position="324"/>
    </location>
</feature>
<feature type="chain" id="PRO_5035264394" description="DUF547 domain-containing protein" evidence="2">
    <location>
        <begin position="18"/>
        <end position="324"/>
    </location>
</feature>